<protein>
    <submittedName>
        <fullName evidence="1">Uncharacterized protein</fullName>
    </submittedName>
</protein>
<dbReference type="Proteomes" id="UP000287651">
    <property type="component" value="Unassembled WGS sequence"/>
</dbReference>
<evidence type="ECO:0000313" key="2">
    <source>
        <dbReference type="Proteomes" id="UP000287651"/>
    </source>
</evidence>
<proteinExistence type="predicted"/>
<dbReference type="AlphaFoldDB" id="A0A426XNV1"/>
<dbReference type="EMBL" id="AMZH03018832">
    <property type="protein sequence ID" value="RRT41130.1"/>
    <property type="molecule type" value="Genomic_DNA"/>
</dbReference>
<organism evidence="1 2">
    <name type="scientific">Ensete ventricosum</name>
    <name type="common">Abyssinian banana</name>
    <name type="synonym">Musa ensete</name>
    <dbReference type="NCBI Taxonomy" id="4639"/>
    <lineage>
        <taxon>Eukaryota</taxon>
        <taxon>Viridiplantae</taxon>
        <taxon>Streptophyta</taxon>
        <taxon>Embryophyta</taxon>
        <taxon>Tracheophyta</taxon>
        <taxon>Spermatophyta</taxon>
        <taxon>Magnoliopsida</taxon>
        <taxon>Liliopsida</taxon>
        <taxon>Zingiberales</taxon>
        <taxon>Musaceae</taxon>
        <taxon>Ensete</taxon>
    </lineage>
</organism>
<accession>A0A426XNV1</accession>
<reference evidence="1 2" key="1">
    <citation type="journal article" date="2014" name="Agronomy (Basel)">
        <title>A Draft Genome Sequence for Ensete ventricosum, the Drought-Tolerant Tree Against Hunger.</title>
        <authorList>
            <person name="Harrison J."/>
            <person name="Moore K.A."/>
            <person name="Paszkiewicz K."/>
            <person name="Jones T."/>
            <person name="Grant M."/>
            <person name="Ambacheew D."/>
            <person name="Muzemil S."/>
            <person name="Studholme D.J."/>
        </authorList>
    </citation>
    <scope>NUCLEOTIDE SEQUENCE [LARGE SCALE GENOMIC DNA]</scope>
</reference>
<evidence type="ECO:0000313" key="1">
    <source>
        <dbReference type="EMBL" id="RRT41130.1"/>
    </source>
</evidence>
<name>A0A426XNV1_ENSVE</name>
<sequence>MCFASVSVEQALLVRPVCASSLAVVSVRSWSSGIGRNLGGRLGKSAAGVVERGSGGGSTAYIVGVVDHLYLATRLPLWLTLSSYASTTPAVLAGTFIPAYVSWSYVGHIVATVPDKSPTTHCQGHYSLVSCCICPDTPPVTSCQGSRGTVRQLAATSTLTRRLSPTDMGQGHWSRASLARQLCCTARCQGGQLASRRTARGYLEVGSGVRRRPDVAKS</sequence>
<gene>
    <name evidence="1" type="ORF">B296_00025780</name>
</gene>
<comment type="caution">
    <text evidence="1">The sequence shown here is derived from an EMBL/GenBank/DDBJ whole genome shotgun (WGS) entry which is preliminary data.</text>
</comment>